<sequence>MHSNLSPADKVITIAELRAHGLTNHAIAVRCRPSGPWQRLLRGVVLMACGRPTRRQRLRAAIAYAGPESVISGIDAMRAHGVDVPLPPDVLLLVPARRRLASTSYLAVERTTRPPAPVVLADLPYAPLTRATLDAARRAADHEYQQALLTAAVGPCTVPSLRAELDAGSQRGSAAVRALLTEDLANPDEVTPVTDALAKRALRTTALPPPRWHVPVHDDTGMLLGVPDAWWPAVSLAWDVGPQARHHDPRAWATAGVTLVRTDPERLYTNHSAVMDELLAAYAKGAAGAHRRAS</sequence>
<gene>
    <name evidence="1" type="ORF">CLV71_13524</name>
</gene>
<comment type="caution">
    <text evidence="1">The sequence shown here is derived from an EMBL/GenBank/DDBJ whole genome shotgun (WGS) entry which is preliminary data.</text>
</comment>
<dbReference type="OrthoDB" id="4870610at2"/>
<dbReference type="Proteomes" id="UP000294927">
    <property type="component" value="Unassembled WGS sequence"/>
</dbReference>
<dbReference type="RefSeq" id="WP_133909393.1">
    <property type="nucleotide sequence ID" value="NZ_SOCP01000035.1"/>
</dbReference>
<accession>A0A4R7UQU2</accession>
<evidence type="ECO:0000313" key="2">
    <source>
        <dbReference type="Proteomes" id="UP000294927"/>
    </source>
</evidence>
<reference evidence="1 2" key="1">
    <citation type="submission" date="2019-03" db="EMBL/GenBank/DDBJ databases">
        <title>Genomic Encyclopedia of Archaeal and Bacterial Type Strains, Phase II (KMG-II): from individual species to whole genera.</title>
        <authorList>
            <person name="Goeker M."/>
        </authorList>
    </citation>
    <scope>NUCLEOTIDE SEQUENCE [LARGE SCALE GENOMIC DNA]</scope>
    <source>
        <strain evidence="1 2">DSM 45499</strain>
    </source>
</reference>
<dbReference type="EMBL" id="SOCP01000035">
    <property type="protein sequence ID" value="TDV35398.1"/>
    <property type="molecule type" value="Genomic_DNA"/>
</dbReference>
<dbReference type="AlphaFoldDB" id="A0A4R7UQU2"/>
<proteinExistence type="predicted"/>
<keyword evidence="2" id="KW-1185">Reference proteome</keyword>
<name>A0A4R7UQU2_9PSEU</name>
<organism evidence="1 2">
    <name type="scientific">Actinophytocola oryzae</name>
    <dbReference type="NCBI Taxonomy" id="502181"/>
    <lineage>
        <taxon>Bacteria</taxon>
        <taxon>Bacillati</taxon>
        <taxon>Actinomycetota</taxon>
        <taxon>Actinomycetes</taxon>
        <taxon>Pseudonocardiales</taxon>
        <taxon>Pseudonocardiaceae</taxon>
    </lineage>
</organism>
<protein>
    <submittedName>
        <fullName evidence="1">Uncharacterized protein</fullName>
    </submittedName>
</protein>
<evidence type="ECO:0000313" key="1">
    <source>
        <dbReference type="EMBL" id="TDV35398.1"/>
    </source>
</evidence>